<sequence>MRIIARSNLKEFWNIYKDAEQPLKTWFDLVKKADWDKPNDVKQTFNSADIIPNNRIVFNIKGNNYRLIVQINYRFKIVYIRFIGTHTEYNKIDVAIV</sequence>
<dbReference type="GO" id="GO:0003723">
    <property type="term" value="F:RNA binding"/>
    <property type="evidence" value="ECO:0007669"/>
    <property type="project" value="InterPro"/>
</dbReference>
<reference evidence="1 2" key="1">
    <citation type="submission" date="2014-11" db="EMBL/GenBank/DDBJ databases">
        <title>A Rickettsiales Symbiont of Amoebae With Ancient Features.</title>
        <authorList>
            <person name="Schulz F."/>
            <person name="Martijn J."/>
            <person name="Wascher F."/>
            <person name="Kostanjsek R."/>
            <person name="Ettema T.J."/>
            <person name="Horn M."/>
        </authorList>
    </citation>
    <scope>NUCLEOTIDE SEQUENCE [LARGE SCALE GENOMIC DNA]</scope>
    <source>
        <strain evidence="1 2">UWC36</strain>
    </source>
</reference>
<evidence type="ECO:0000313" key="1">
    <source>
        <dbReference type="EMBL" id="KIE06232.1"/>
    </source>
</evidence>
<keyword evidence="2" id="KW-1185">Reference proteome</keyword>
<evidence type="ECO:0008006" key="3">
    <source>
        <dbReference type="Google" id="ProtNLM"/>
    </source>
</evidence>
<dbReference type="Proteomes" id="UP000031258">
    <property type="component" value="Unassembled WGS sequence"/>
</dbReference>
<dbReference type="GO" id="GO:0110001">
    <property type="term" value="C:toxin-antitoxin complex"/>
    <property type="evidence" value="ECO:0007669"/>
    <property type="project" value="InterPro"/>
</dbReference>
<name>A0A0C1MVI4_9RICK</name>
<dbReference type="InterPro" id="IPR018669">
    <property type="entry name" value="Toxin_HigB"/>
</dbReference>
<dbReference type="PATRIC" id="fig|86105.3.peg.53"/>
<dbReference type="EMBL" id="JSWE01000025">
    <property type="protein sequence ID" value="KIE06232.1"/>
    <property type="molecule type" value="Genomic_DNA"/>
</dbReference>
<organism evidence="1 2">
    <name type="scientific">Candidatus Jidaibacter acanthamoebae</name>
    <dbReference type="NCBI Taxonomy" id="86105"/>
    <lineage>
        <taxon>Bacteria</taxon>
        <taxon>Pseudomonadati</taxon>
        <taxon>Pseudomonadota</taxon>
        <taxon>Alphaproteobacteria</taxon>
        <taxon>Rickettsiales</taxon>
        <taxon>Candidatus Midichloriaceae</taxon>
        <taxon>Candidatus Jidaibacter</taxon>
    </lineage>
</organism>
<gene>
    <name evidence="1" type="ORF">NF27_AZ00020</name>
</gene>
<evidence type="ECO:0000313" key="2">
    <source>
        <dbReference type="Proteomes" id="UP000031258"/>
    </source>
</evidence>
<protein>
    <recommendedName>
        <fullName evidence="3">Toxin RelE</fullName>
    </recommendedName>
</protein>
<proteinExistence type="predicted"/>
<dbReference type="GO" id="GO:0004519">
    <property type="term" value="F:endonuclease activity"/>
    <property type="evidence" value="ECO:0007669"/>
    <property type="project" value="InterPro"/>
</dbReference>
<dbReference type="RefSeq" id="WP_039454580.1">
    <property type="nucleotide sequence ID" value="NZ_JSWE01000025.1"/>
</dbReference>
<accession>A0A0C1MVI4</accession>
<dbReference type="STRING" id="86105.NF27_AZ00020"/>
<comment type="caution">
    <text evidence="1">The sequence shown here is derived from an EMBL/GenBank/DDBJ whole genome shotgun (WGS) entry which is preliminary data.</text>
</comment>
<dbReference type="OrthoDB" id="9799912at2"/>
<dbReference type="Pfam" id="PF09907">
    <property type="entry name" value="HigB_toxin"/>
    <property type="match status" value="1"/>
</dbReference>
<dbReference type="AlphaFoldDB" id="A0A0C1MVI4"/>